<dbReference type="AlphaFoldDB" id="A0A927MT99"/>
<dbReference type="Gene3D" id="3.30.450.40">
    <property type="match status" value="1"/>
</dbReference>
<proteinExistence type="predicted"/>
<reference evidence="1" key="1">
    <citation type="submission" date="2020-10" db="EMBL/GenBank/DDBJ databases">
        <title>Sequencing the genomes of 1000 actinobacteria strains.</title>
        <authorList>
            <person name="Klenk H.-P."/>
        </authorList>
    </citation>
    <scope>NUCLEOTIDE SEQUENCE</scope>
    <source>
        <strain evidence="1">DSM 45354</strain>
    </source>
</reference>
<protein>
    <submittedName>
        <fullName evidence="1">Signal transduction histidine kinase</fullName>
    </submittedName>
</protein>
<keyword evidence="1" id="KW-0808">Transferase</keyword>
<evidence type="ECO:0000313" key="2">
    <source>
        <dbReference type="Proteomes" id="UP000638648"/>
    </source>
</evidence>
<dbReference type="EMBL" id="JADBEM010000001">
    <property type="protein sequence ID" value="MBE1606515.1"/>
    <property type="molecule type" value="Genomic_DNA"/>
</dbReference>
<dbReference type="SUPFAM" id="SSF55781">
    <property type="entry name" value="GAF domain-like"/>
    <property type="match status" value="1"/>
</dbReference>
<accession>A0A927MT99</accession>
<keyword evidence="2" id="KW-1185">Reference proteome</keyword>
<dbReference type="InterPro" id="IPR029016">
    <property type="entry name" value="GAF-like_dom_sf"/>
</dbReference>
<name>A0A927MT99_9ACTN</name>
<evidence type="ECO:0000313" key="1">
    <source>
        <dbReference type="EMBL" id="MBE1606515.1"/>
    </source>
</evidence>
<sequence length="278" mass="29450">MTTVQGLAERVTDSGEGIVSPRITTEPDFDPPPELAAAMSDVGLGMYLPLSVAGNVFGALVAGWRRGSPHADLAAREVQLIEMVTGQAALALEQARSHSVISEDRARIAEELRDDALARLLAVGTRLRDVSRLAAQPEIHRRLADVIAQLDEATRRTHASISSLVHSESPSGPLVIDELLKEVGAARSAVGTTPKIAVHGALDCKLAPDSRRELVLAVRRCLAEAATRDDPSAVEITVVLGADQPALIVGDGKDVRRPTRGSSALTRPDRCVSVPGRL</sequence>
<keyword evidence="1" id="KW-0418">Kinase</keyword>
<dbReference type="GO" id="GO:0016301">
    <property type="term" value="F:kinase activity"/>
    <property type="evidence" value="ECO:0007669"/>
    <property type="project" value="UniProtKB-KW"/>
</dbReference>
<comment type="caution">
    <text evidence="1">The sequence shown here is derived from an EMBL/GenBank/DDBJ whole genome shotgun (WGS) entry which is preliminary data.</text>
</comment>
<organism evidence="1 2">
    <name type="scientific">Actinopolymorpha pittospori</name>
    <dbReference type="NCBI Taxonomy" id="648752"/>
    <lineage>
        <taxon>Bacteria</taxon>
        <taxon>Bacillati</taxon>
        <taxon>Actinomycetota</taxon>
        <taxon>Actinomycetes</taxon>
        <taxon>Propionibacteriales</taxon>
        <taxon>Actinopolymorphaceae</taxon>
        <taxon>Actinopolymorpha</taxon>
    </lineage>
</organism>
<dbReference type="Proteomes" id="UP000638648">
    <property type="component" value="Unassembled WGS sequence"/>
</dbReference>
<gene>
    <name evidence="1" type="ORF">HEB94_003363</name>
</gene>